<feature type="region of interest" description="Disordered" evidence="11">
    <location>
        <begin position="429"/>
        <end position="521"/>
    </location>
</feature>
<evidence type="ECO:0000256" key="6">
    <source>
        <dbReference type="ARBA" id="ARBA00022741"/>
    </source>
</evidence>
<evidence type="ECO:0000313" key="15">
    <source>
        <dbReference type="Proteomes" id="UP001143330"/>
    </source>
</evidence>
<dbReference type="SMART" id="SM00091">
    <property type="entry name" value="PAS"/>
    <property type="match status" value="2"/>
</dbReference>
<dbReference type="InterPro" id="IPR035965">
    <property type="entry name" value="PAS-like_dom_sf"/>
</dbReference>
<dbReference type="PANTHER" id="PTHR43047">
    <property type="entry name" value="TWO-COMPONENT HISTIDINE PROTEIN KINASE"/>
    <property type="match status" value="1"/>
</dbReference>
<feature type="compositionally biased region" description="Pro residues" evidence="11">
    <location>
        <begin position="440"/>
        <end position="450"/>
    </location>
</feature>
<feature type="domain" description="Histidine kinase" evidence="12">
    <location>
        <begin position="786"/>
        <end position="1007"/>
    </location>
</feature>
<proteinExistence type="predicted"/>
<evidence type="ECO:0000256" key="4">
    <source>
        <dbReference type="ARBA" id="ARBA00022553"/>
    </source>
</evidence>
<dbReference type="InterPro" id="IPR036097">
    <property type="entry name" value="HisK_dim/P_sf"/>
</dbReference>
<evidence type="ECO:0000259" key="12">
    <source>
        <dbReference type="PROSITE" id="PS50109"/>
    </source>
</evidence>
<dbReference type="InterPro" id="IPR036890">
    <property type="entry name" value="HATPase_C_sf"/>
</dbReference>
<dbReference type="SUPFAM" id="SSF47384">
    <property type="entry name" value="Homodimeric domain of signal transducing histidine kinase"/>
    <property type="match status" value="1"/>
</dbReference>
<dbReference type="Pfam" id="PF00989">
    <property type="entry name" value="PAS"/>
    <property type="match status" value="1"/>
</dbReference>
<feature type="region of interest" description="Disordered" evidence="11">
    <location>
        <begin position="152"/>
        <end position="206"/>
    </location>
</feature>
<dbReference type="FunFam" id="1.10.287.130:FF:000038">
    <property type="entry name" value="Sensory transduction histidine kinase"/>
    <property type="match status" value="1"/>
</dbReference>
<keyword evidence="5" id="KW-0808">Transferase</keyword>
<evidence type="ECO:0000313" key="14">
    <source>
        <dbReference type="EMBL" id="GLK85004.1"/>
    </source>
</evidence>
<feature type="compositionally biased region" description="Pro residues" evidence="11">
    <location>
        <begin position="460"/>
        <end position="499"/>
    </location>
</feature>
<dbReference type="Pfam" id="PF02518">
    <property type="entry name" value="HATPase_c"/>
    <property type="match status" value="1"/>
</dbReference>
<dbReference type="PANTHER" id="PTHR43047:SF72">
    <property type="entry name" value="OSMOSENSING HISTIDINE PROTEIN KINASE SLN1"/>
    <property type="match status" value="1"/>
</dbReference>
<comment type="catalytic activity">
    <reaction evidence="1">
        <text>ATP + protein L-histidine = ADP + protein N-phospho-L-histidine.</text>
        <dbReference type="EC" id="2.7.13.3"/>
    </reaction>
</comment>
<keyword evidence="6" id="KW-0547">Nucleotide-binding</keyword>
<dbReference type="SMART" id="SM00387">
    <property type="entry name" value="HATPase_c"/>
    <property type="match status" value="1"/>
</dbReference>
<feature type="domain" description="PAS" evidence="13">
    <location>
        <begin position="642"/>
        <end position="712"/>
    </location>
</feature>
<reference evidence="14" key="2">
    <citation type="submission" date="2023-01" db="EMBL/GenBank/DDBJ databases">
        <authorList>
            <person name="Sun Q."/>
            <person name="Evtushenko L."/>
        </authorList>
    </citation>
    <scope>NUCLEOTIDE SEQUENCE</scope>
    <source>
        <strain evidence="14">VKM B-2789</strain>
    </source>
</reference>
<protein>
    <recommendedName>
        <fullName evidence="3">histidine kinase</fullName>
        <ecNumber evidence="3">2.7.13.3</ecNumber>
    </recommendedName>
</protein>
<dbReference type="Gene3D" id="3.30.450.20">
    <property type="entry name" value="PAS domain"/>
    <property type="match status" value="1"/>
</dbReference>
<feature type="compositionally biased region" description="Basic and acidic residues" evidence="11">
    <location>
        <begin position="507"/>
        <end position="521"/>
    </location>
</feature>
<dbReference type="Pfam" id="PF00512">
    <property type="entry name" value="HisKA"/>
    <property type="match status" value="1"/>
</dbReference>
<dbReference type="EMBL" id="BSFM01000014">
    <property type="protein sequence ID" value="GLK85004.1"/>
    <property type="molecule type" value="Genomic_DNA"/>
</dbReference>
<dbReference type="Gene3D" id="3.30.565.10">
    <property type="entry name" value="Histidine kinase-like ATPase, C-terminal domain"/>
    <property type="match status" value="1"/>
</dbReference>
<keyword evidence="4" id="KW-0597">Phosphoprotein</keyword>
<dbReference type="SUPFAM" id="SSF55785">
    <property type="entry name" value="PYP-like sensor domain (PAS domain)"/>
    <property type="match status" value="1"/>
</dbReference>
<feature type="region of interest" description="Disordered" evidence="11">
    <location>
        <begin position="313"/>
        <end position="371"/>
    </location>
</feature>
<keyword evidence="10" id="KW-0472">Membrane</keyword>
<dbReference type="Proteomes" id="UP001143330">
    <property type="component" value="Unassembled WGS sequence"/>
</dbReference>
<keyword evidence="15" id="KW-1185">Reference proteome</keyword>
<dbReference type="SMART" id="SM00388">
    <property type="entry name" value="HisKA"/>
    <property type="match status" value="1"/>
</dbReference>
<dbReference type="EC" id="2.7.13.3" evidence="3"/>
<organism evidence="14 15">
    <name type="scientific">Ancylobacter defluvii</name>
    <dbReference type="NCBI Taxonomy" id="1282440"/>
    <lineage>
        <taxon>Bacteria</taxon>
        <taxon>Pseudomonadati</taxon>
        <taxon>Pseudomonadota</taxon>
        <taxon>Alphaproteobacteria</taxon>
        <taxon>Hyphomicrobiales</taxon>
        <taxon>Xanthobacteraceae</taxon>
        <taxon>Ancylobacter</taxon>
    </lineage>
</organism>
<feature type="compositionally biased region" description="Low complexity" evidence="11">
    <location>
        <begin position="429"/>
        <end position="439"/>
    </location>
</feature>
<evidence type="ECO:0000259" key="13">
    <source>
        <dbReference type="PROSITE" id="PS50112"/>
    </source>
</evidence>
<keyword evidence="7" id="KW-0418">Kinase</keyword>
<dbReference type="CDD" id="cd00130">
    <property type="entry name" value="PAS"/>
    <property type="match status" value="1"/>
</dbReference>
<evidence type="ECO:0000256" key="10">
    <source>
        <dbReference type="ARBA" id="ARBA00023136"/>
    </source>
</evidence>
<dbReference type="SUPFAM" id="SSF55874">
    <property type="entry name" value="ATPase domain of HSP90 chaperone/DNA topoisomerase II/histidine kinase"/>
    <property type="match status" value="1"/>
</dbReference>
<dbReference type="PRINTS" id="PR00344">
    <property type="entry name" value="BCTRLSENSOR"/>
</dbReference>
<dbReference type="GO" id="GO:0005886">
    <property type="term" value="C:plasma membrane"/>
    <property type="evidence" value="ECO:0007669"/>
    <property type="project" value="TreeGrafter"/>
</dbReference>
<dbReference type="InterPro" id="IPR000014">
    <property type="entry name" value="PAS"/>
</dbReference>
<keyword evidence="9" id="KW-0902">Two-component regulatory system</keyword>
<reference evidence="14" key="1">
    <citation type="journal article" date="2014" name="Int. J. Syst. Evol. Microbiol.">
        <title>Complete genome sequence of Corynebacterium casei LMG S-19264T (=DSM 44701T), isolated from a smear-ripened cheese.</title>
        <authorList>
            <consortium name="US DOE Joint Genome Institute (JGI-PGF)"/>
            <person name="Walter F."/>
            <person name="Albersmeier A."/>
            <person name="Kalinowski J."/>
            <person name="Ruckert C."/>
        </authorList>
    </citation>
    <scope>NUCLEOTIDE SEQUENCE</scope>
    <source>
        <strain evidence="14">VKM B-2789</strain>
    </source>
</reference>
<gene>
    <name evidence="14" type="ORF">GCM10017653_30740</name>
</gene>
<comment type="subcellular location">
    <subcellularLocation>
        <location evidence="2">Membrane</location>
    </subcellularLocation>
</comment>
<dbReference type="GO" id="GO:0006355">
    <property type="term" value="P:regulation of DNA-templated transcription"/>
    <property type="evidence" value="ECO:0007669"/>
    <property type="project" value="InterPro"/>
</dbReference>
<evidence type="ECO:0000256" key="1">
    <source>
        <dbReference type="ARBA" id="ARBA00000085"/>
    </source>
</evidence>
<dbReference type="InterPro" id="IPR003661">
    <property type="entry name" value="HisK_dim/P_dom"/>
</dbReference>
<dbReference type="GO" id="GO:0005524">
    <property type="term" value="F:ATP binding"/>
    <property type="evidence" value="ECO:0007669"/>
    <property type="project" value="UniProtKB-KW"/>
</dbReference>
<evidence type="ECO:0000256" key="7">
    <source>
        <dbReference type="ARBA" id="ARBA00022777"/>
    </source>
</evidence>
<dbReference type="AlphaFoldDB" id="A0A9W6JZ42"/>
<dbReference type="Gene3D" id="1.10.287.130">
    <property type="match status" value="1"/>
</dbReference>
<keyword evidence="8" id="KW-0067">ATP-binding</keyword>
<name>A0A9W6JZ42_9HYPH</name>
<dbReference type="PROSITE" id="PS50112">
    <property type="entry name" value="PAS"/>
    <property type="match status" value="1"/>
</dbReference>
<comment type="caution">
    <text evidence="14">The sequence shown here is derived from an EMBL/GenBank/DDBJ whole genome shotgun (WGS) entry which is preliminary data.</text>
</comment>
<dbReference type="GO" id="GO:0000155">
    <property type="term" value="F:phosphorelay sensor kinase activity"/>
    <property type="evidence" value="ECO:0007669"/>
    <property type="project" value="InterPro"/>
</dbReference>
<dbReference type="NCBIfam" id="TIGR00229">
    <property type="entry name" value="sensory_box"/>
    <property type="match status" value="1"/>
</dbReference>
<evidence type="ECO:0000256" key="8">
    <source>
        <dbReference type="ARBA" id="ARBA00022840"/>
    </source>
</evidence>
<dbReference type="InterPro" id="IPR013767">
    <property type="entry name" value="PAS_fold"/>
</dbReference>
<dbReference type="InterPro" id="IPR005467">
    <property type="entry name" value="His_kinase_dom"/>
</dbReference>
<dbReference type="InterPro" id="IPR004358">
    <property type="entry name" value="Sig_transdc_His_kin-like_C"/>
</dbReference>
<evidence type="ECO:0000256" key="11">
    <source>
        <dbReference type="SAM" id="MobiDB-lite"/>
    </source>
</evidence>
<feature type="compositionally biased region" description="Low complexity" evidence="11">
    <location>
        <begin position="173"/>
        <end position="189"/>
    </location>
</feature>
<evidence type="ECO:0000256" key="9">
    <source>
        <dbReference type="ARBA" id="ARBA00023012"/>
    </source>
</evidence>
<dbReference type="CDD" id="cd00082">
    <property type="entry name" value="HisKA"/>
    <property type="match status" value="1"/>
</dbReference>
<accession>A0A9W6JZ42</accession>
<dbReference type="GO" id="GO:0009927">
    <property type="term" value="F:histidine phosphotransfer kinase activity"/>
    <property type="evidence" value="ECO:0007669"/>
    <property type="project" value="TreeGrafter"/>
</dbReference>
<evidence type="ECO:0000256" key="2">
    <source>
        <dbReference type="ARBA" id="ARBA00004370"/>
    </source>
</evidence>
<dbReference type="PROSITE" id="PS50109">
    <property type="entry name" value="HIS_KIN"/>
    <property type="match status" value="1"/>
</dbReference>
<dbReference type="InterPro" id="IPR003594">
    <property type="entry name" value="HATPase_dom"/>
</dbReference>
<feature type="compositionally biased region" description="Pro residues" evidence="11">
    <location>
        <begin position="158"/>
        <end position="172"/>
    </location>
</feature>
<sequence length="1011" mass="104968">MEVTLGHLRWLFPVPVRSEQFGFMTTPTDGHDAAGTGAQAVDALLAEPRIAAALAAPAPALLVDAAGRLLAGNAAGRALIGEASMALARDLAGLAARSAAARGNGGQRLEKLRLPARLTPVTVACTLIAAAGQRAVLLVALDAPASVSARRPDAFMPASPPAPEPASLPLPASPDAATPLPPAAEAATPASPPAQRFTWRTRGDGRLDPVDPRLGALLGHPVQDIIGRSWAELGAAQADHAAMAGVSFTHLPVELPGAAGVTLHAELGGAPLREGGMRGFGVVKGRTPATLPQEFASASAASAAIVDIPVAPTTATEDVPPGEPVDAPASQPPVDATPAAAPPAAEPPRSVSPAPPAASEPLRPTLSLVPPIPNVVPLRAGENGRADAARGDAARASWEGLSTGERNAFREIARALGARIEGMDVDAADLPADLPTDLSAPPPIDPPMPPSADRSSDAPSMPPAAEPASPPAAAVPPAPEPRAPEPAPPAPIPVVPGPKSPATSHAPTEEPARRDGLRRSLSDAERPVLDRLPVGLVAWRGDRLLYANRTLLDWTGYADTGAMQAGGGLAGLFGGPVAADGQDGAALSILTRTGAPIAVEARLMSAPWDDAPAMLYLLRRLGEPADERQRQAELALRQSEATARELRSILDTATDGVVLIDASGVILSMNRPAEALFGFDSAEVQGETFTLLFAPESQRAAVDYLDGLASNGVASVLNDGREVIGRVREGGLIPLFMTVGRVGEDSTKFCAVLRDITQWKRAEEELTEAKRLAERANMAKSDFLAKISHEIRTPLNAIIGFSEVMMEERFGPVENQRYRDYLRDIHASGGHLISLINDLLDLSKIEAGKLDLSFTSVALNEIVQQSMAIMQPQANRERIIIRSSLAADLPPVVADARSIRQIILNLVSNSVKFTRPGGQVILSTALTSAGEVVLRVRDTGIGMSEADIAIAMEPFRQIATSGQSGSGGTGLGLPLTKALAEANRASFTIRSAVESGTLVEITFPSTRVLAE</sequence>
<evidence type="ECO:0000256" key="3">
    <source>
        <dbReference type="ARBA" id="ARBA00012438"/>
    </source>
</evidence>
<evidence type="ECO:0000256" key="5">
    <source>
        <dbReference type="ARBA" id="ARBA00022679"/>
    </source>
</evidence>